<accession>A0A1M6I625</accession>
<evidence type="ECO:0000256" key="4">
    <source>
        <dbReference type="RuleBase" id="RU003560"/>
    </source>
</evidence>
<dbReference type="InterPro" id="IPR015421">
    <property type="entry name" value="PyrdxlP-dep_Trfase_major"/>
</dbReference>
<dbReference type="Pfam" id="PF00202">
    <property type="entry name" value="Aminotran_3"/>
    <property type="match status" value="1"/>
</dbReference>
<dbReference type="GO" id="GO:0030170">
    <property type="term" value="F:pyridoxal phosphate binding"/>
    <property type="evidence" value="ECO:0007669"/>
    <property type="project" value="InterPro"/>
</dbReference>
<dbReference type="RefSeq" id="WP_408906131.1">
    <property type="nucleotide sequence ID" value="NZ_FQZF01000011.1"/>
</dbReference>
<evidence type="ECO:0000313" key="5">
    <source>
        <dbReference type="EMBL" id="SHJ29886.1"/>
    </source>
</evidence>
<name>A0A1M6I625_9PROT</name>
<dbReference type="PANTHER" id="PTHR45688:SF13">
    <property type="entry name" value="ALANINE--GLYOXYLATE AMINOTRANSFERASE 2-LIKE"/>
    <property type="match status" value="1"/>
</dbReference>
<dbReference type="InterPro" id="IPR005814">
    <property type="entry name" value="Aminotrans_3"/>
</dbReference>
<evidence type="ECO:0000256" key="3">
    <source>
        <dbReference type="ARBA" id="ARBA00022898"/>
    </source>
</evidence>
<keyword evidence="3 4" id="KW-0663">Pyridoxal phosphate</keyword>
<dbReference type="SUPFAM" id="SSF53383">
    <property type="entry name" value="PLP-dependent transferases"/>
    <property type="match status" value="1"/>
</dbReference>
<dbReference type="CDD" id="cd00610">
    <property type="entry name" value="OAT_like"/>
    <property type="match status" value="1"/>
</dbReference>
<dbReference type="AlphaFoldDB" id="A0A1M6I625"/>
<keyword evidence="5" id="KW-0032">Aminotransferase</keyword>
<dbReference type="Gene3D" id="3.90.1150.10">
    <property type="entry name" value="Aspartate Aminotransferase, domain 1"/>
    <property type="match status" value="1"/>
</dbReference>
<dbReference type="PANTHER" id="PTHR45688">
    <property type="match status" value="1"/>
</dbReference>
<evidence type="ECO:0000256" key="2">
    <source>
        <dbReference type="ARBA" id="ARBA00008954"/>
    </source>
</evidence>
<dbReference type="InterPro" id="IPR015424">
    <property type="entry name" value="PyrdxlP-dep_Trfase"/>
</dbReference>
<dbReference type="InterPro" id="IPR049704">
    <property type="entry name" value="Aminotrans_3_PPA_site"/>
</dbReference>
<keyword evidence="5" id="KW-0808">Transferase</keyword>
<dbReference type="Proteomes" id="UP000184387">
    <property type="component" value="Unassembled WGS sequence"/>
</dbReference>
<gene>
    <name evidence="5" type="ORF">SAMN02745194_02232</name>
</gene>
<dbReference type="Gene3D" id="3.40.640.10">
    <property type="entry name" value="Type I PLP-dependent aspartate aminotransferase-like (Major domain)"/>
    <property type="match status" value="1"/>
</dbReference>
<keyword evidence="6" id="KW-1185">Reference proteome</keyword>
<organism evidence="5 6">
    <name type="scientific">Muricoccus roseus</name>
    <dbReference type="NCBI Taxonomy" id="198092"/>
    <lineage>
        <taxon>Bacteria</taxon>
        <taxon>Pseudomonadati</taxon>
        <taxon>Pseudomonadota</taxon>
        <taxon>Alphaproteobacteria</taxon>
        <taxon>Acetobacterales</taxon>
        <taxon>Roseomonadaceae</taxon>
        <taxon>Muricoccus</taxon>
    </lineage>
</organism>
<evidence type="ECO:0000313" key="6">
    <source>
        <dbReference type="Proteomes" id="UP000184387"/>
    </source>
</evidence>
<comment type="similarity">
    <text evidence="2 4">Belongs to the class-III pyridoxal-phosphate-dependent aminotransferase family.</text>
</comment>
<proteinExistence type="inferred from homology"/>
<dbReference type="PIRSF" id="PIRSF000521">
    <property type="entry name" value="Transaminase_4ab_Lys_Orn"/>
    <property type="match status" value="1"/>
</dbReference>
<evidence type="ECO:0000256" key="1">
    <source>
        <dbReference type="ARBA" id="ARBA00001933"/>
    </source>
</evidence>
<dbReference type="STRING" id="198092.SAMN02745194_02232"/>
<dbReference type="EMBL" id="FQZF01000011">
    <property type="protein sequence ID" value="SHJ29886.1"/>
    <property type="molecule type" value="Genomic_DNA"/>
</dbReference>
<comment type="cofactor">
    <cofactor evidence="1">
        <name>pyridoxal 5'-phosphate</name>
        <dbReference type="ChEBI" id="CHEBI:597326"/>
    </cofactor>
</comment>
<dbReference type="PROSITE" id="PS00600">
    <property type="entry name" value="AA_TRANSFER_CLASS_3"/>
    <property type="match status" value="1"/>
</dbReference>
<sequence>MPDANPPQEAPRGMAMINAFDPSRATGLSARERAMVERRQRLLGPAYRLFYEHPVHAVRGEGAWLFDAEGNRYLDCYNNVASMGHAHPRVVEAIARQASLLNTHTRYLHETVLDYAEALLATFPASLGHVMFTCTGSEANDLALRIARAHTGGEGIVVTSLAYHGVTASLAELSPSLGEGVPLGRHVATVAPPDAYRGGAGMPARFAADIAAAFAGLARHGIRPCALLVDTMFTSDGVFPDPAGFLAGAAEAARAAGALFIADEVQPGFGRTGAMWGFQRHGVEPDIVTMGKPMGNGHPVAGLAIRPELLERFGGTVRYFNTFGGNPVSAAAGLAVLEVLREEGLAENAAAIGAHLAAGLRALAERHPIIGDVRGAGLSIGCELVSDRATKEPATAETARVVNALRNRRVLISASGPGANILKIRPPLCLSCEQAELFLETLDAVLREA</sequence>
<protein>
    <submittedName>
        <fullName evidence="5">4-aminobutyrate aminotransferase</fullName>
    </submittedName>
</protein>
<dbReference type="GO" id="GO:0008483">
    <property type="term" value="F:transaminase activity"/>
    <property type="evidence" value="ECO:0007669"/>
    <property type="project" value="UniProtKB-KW"/>
</dbReference>
<reference evidence="5 6" key="1">
    <citation type="submission" date="2016-11" db="EMBL/GenBank/DDBJ databases">
        <authorList>
            <person name="Jaros S."/>
            <person name="Januszkiewicz K."/>
            <person name="Wedrychowicz H."/>
        </authorList>
    </citation>
    <scope>NUCLEOTIDE SEQUENCE [LARGE SCALE GENOMIC DNA]</scope>
    <source>
        <strain evidence="5 6">DSM 14916</strain>
    </source>
</reference>
<dbReference type="InterPro" id="IPR015422">
    <property type="entry name" value="PyrdxlP-dep_Trfase_small"/>
</dbReference>